<dbReference type="PRINTS" id="PR00598">
    <property type="entry name" value="HTHMARR"/>
</dbReference>
<keyword evidence="3" id="KW-0804">Transcription</keyword>
<organism evidence="4 5">
    <name type="scientific">Rothia aeria</name>
    <dbReference type="NCBI Taxonomy" id="172042"/>
    <lineage>
        <taxon>Bacteria</taxon>
        <taxon>Bacillati</taxon>
        <taxon>Actinomycetota</taxon>
        <taxon>Actinomycetes</taxon>
        <taxon>Micrococcales</taxon>
        <taxon>Micrococcaceae</taxon>
        <taxon>Rothia</taxon>
    </lineage>
</organism>
<evidence type="ECO:0000313" key="4">
    <source>
        <dbReference type="EMBL" id="BAV86578.1"/>
    </source>
</evidence>
<sequence length="175" mass="19608">MSSARSRSNRPDAVDIIIDQWKRELPELASENMALIGRLKRCSILLAPRLDEVFAAHDLSNGAFDVLATLRRAGAPYILTPTELFASLMVTSGTMTTRLQKVQKRGFIERIPNPDDARSMLVKLTGAGRELVEKVVFEHVDNERRILEKLPAETRRQLDAGLAELMRVLEDAKKG</sequence>
<keyword evidence="5" id="KW-1185">Reference proteome</keyword>
<dbReference type="InterPro" id="IPR036390">
    <property type="entry name" value="WH_DNA-bd_sf"/>
</dbReference>
<evidence type="ECO:0000313" key="5">
    <source>
        <dbReference type="Proteomes" id="UP000250241"/>
    </source>
</evidence>
<keyword evidence="2" id="KW-0238">DNA-binding</keyword>
<dbReference type="AlphaFoldDB" id="A0A2Z5QVZ9"/>
<dbReference type="SMART" id="SM00347">
    <property type="entry name" value="HTH_MARR"/>
    <property type="match status" value="1"/>
</dbReference>
<dbReference type="Proteomes" id="UP000250241">
    <property type="component" value="Chromosome"/>
</dbReference>
<dbReference type="PROSITE" id="PS50995">
    <property type="entry name" value="HTH_MARR_2"/>
    <property type="match status" value="1"/>
</dbReference>
<dbReference type="EMBL" id="AP017895">
    <property type="protein sequence ID" value="BAV86578.1"/>
    <property type="molecule type" value="Genomic_DNA"/>
</dbReference>
<protein>
    <submittedName>
        <fullName evidence="4">Transcriptional regulator</fullName>
    </submittedName>
</protein>
<evidence type="ECO:0000256" key="2">
    <source>
        <dbReference type="ARBA" id="ARBA00023125"/>
    </source>
</evidence>
<dbReference type="GeneID" id="93862003"/>
<dbReference type="GO" id="GO:0003700">
    <property type="term" value="F:DNA-binding transcription factor activity"/>
    <property type="evidence" value="ECO:0007669"/>
    <property type="project" value="InterPro"/>
</dbReference>
<dbReference type="GO" id="GO:0003677">
    <property type="term" value="F:DNA binding"/>
    <property type="evidence" value="ECO:0007669"/>
    <property type="project" value="UniProtKB-KW"/>
</dbReference>
<dbReference type="Gene3D" id="1.10.10.10">
    <property type="entry name" value="Winged helix-like DNA-binding domain superfamily/Winged helix DNA-binding domain"/>
    <property type="match status" value="1"/>
</dbReference>
<accession>A0A2Z5QVZ9</accession>
<dbReference type="RefSeq" id="WP_128087168.1">
    <property type="nucleotide sequence ID" value="NZ_CBDEQU010000091.1"/>
</dbReference>
<dbReference type="PANTHER" id="PTHR42756:SF1">
    <property type="entry name" value="TRANSCRIPTIONAL REPRESSOR OF EMRAB OPERON"/>
    <property type="match status" value="1"/>
</dbReference>
<evidence type="ECO:0000256" key="1">
    <source>
        <dbReference type="ARBA" id="ARBA00023015"/>
    </source>
</evidence>
<evidence type="ECO:0000256" key="3">
    <source>
        <dbReference type="ARBA" id="ARBA00023163"/>
    </source>
</evidence>
<name>A0A2Z5QVZ9_9MICC</name>
<dbReference type="KEGG" id="raj:RA11412_0279"/>
<dbReference type="Pfam" id="PF01047">
    <property type="entry name" value="MarR"/>
    <property type="match status" value="1"/>
</dbReference>
<gene>
    <name evidence="4" type="ORF">RA11412_0279</name>
</gene>
<reference evidence="4 5" key="1">
    <citation type="submission" date="2016-10" db="EMBL/GenBank/DDBJ databases">
        <title>Genome sequence of Rothia aeria strain JCM11412.</title>
        <authorList>
            <person name="Nambu T."/>
        </authorList>
    </citation>
    <scope>NUCLEOTIDE SEQUENCE [LARGE SCALE GENOMIC DNA]</scope>
    <source>
        <strain evidence="4 5">JCM 11412</strain>
    </source>
</reference>
<dbReference type="SUPFAM" id="SSF46785">
    <property type="entry name" value="Winged helix' DNA-binding domain"/>
    <property type="match status" value="1"/>
</dbReference>
<dbReference type="InterPro" id="IPR036388">
    <property type="entry name" value="WH-like_DNA-bd_sf"/>
</dbReference>
<keyword evidence="1" id="KW-0805">Transcription regulation</keyword>
<dbReference type="InterPro" id="IPR000835">
    <property type="entry name" value="HTH_MarR-typ"/>
</dbReference>
<dbReference type="PANTHER" id="PTHR42756">
    <property type="entry name" value="TRANSCRIPTIONAL REGULATOR, MARR"/>
    <property type="match status" value="1"/>
</dbReference>
<proteinExistence type="predicted"/>